<dbReference type="GO" id="GO:0016020">
    <property type="term" value="C:membrane"/>
    <property type="evidence" value="ECO:0007669"/>
    <property type="project" value="InterPro"/>
</dbReference>
<evidence type="ECO:0000313" key="7">
    <source>
        <dbReference type="EMBL" id="TFU29902.1"/>
    </source>
</evidence>
<gene>
    <name evidence="7" type="ORF">E4U01_08220</name>
</gene>
<dbReference type="SMART" id="SM01208">
    <property type="entry name" value="G5"/>
    <property type="match status" value="4"/>
</dbReference>
<dbReference type="RefSeq" id="WP_135053243.1">
    <property type="nucleotide sequence ID" value="NZ_JADGLI010000033.1"/>
</dbReference>
<evidence type="ECO:0000256" key="3">
    <source>
        <dbReference type="ARBA" id="ARBA00022801"/>
    </source>
</evidence>
<dbReference type="PROSITE" id="PS51109">
    <property type="entry name" value="G5"/>
    <property type="match status" value="2"/>
</dbReference>
<evidence type="ECO:0000256" key="5">
    <source>
        <dbReference type="SAM" id="Phobius"/>
    </source>
</evidence>
<evidence type="ECO:0000256" key="1">
    <source>
        <dbReference type="ARBA" id="ARBA00022670"/>
    </source>
</evidence>
<keyword evidence="3" id="KW-0378">Hydrolase</keyword>
<evidence type="ECO:0000313" key="8">
    <source>
        <dbReference type="Proteomes" id="UP000297747"/>
    </source>
</evidence>
<dbReference type="Proteomes" id="UP000297747">
    <property type="component" value="Unassembled WGS sequence"/>
</dbReference>
<sequence>MKKDAIKRFSLRKLSVGLVPIAVGSVWLLSAPETVHAAEEIATKTIEYRYVQEGDLTEAEHQLITKELPKLVQKDDSVYYLVYRPLLETASPLKKKSVLPSTGSQELGLPLFLAATSLLVVGIRLGKNGKKKLGTFILITSLGGSVLSSGALALSNSALADYNQTLALESGQQLPSPLKIENHQYLGYIRSPKIKNQDQDKEKLSTPDKSAEKPVPESGEIEVQPQDVATTEPIAFETRYQADPSLAHGQTEEAQAGRAGEKQIVKDGKTGEVKSETVLTAPVTRLIKVGTQPTVTREELDFPIRQINDENIAEGLGVVESEGQKGLKTTTITYTVNEETGVVTASEPVVKTTPAVERVVRVGAKKADVTITEPIAFETRYQADPSLAHGQTEEAQAGQAGEKQIVKDGKTGEVKSETVLTVPVTRLIKVGTQPTVTREELDFPTRQIDDENMSEGLEVVESEGQKGLKTTTITYTVNEETGVLTASEPVVETTPAVERVVRIGTKSAVKTKPVLSIQELTKDEDRKSITVTYQLTDPDKAYVSAKALIYKGDQLVKEVAITDPSQPLLITGLDYYTDYQLKTELSYRQSTADTTAQEPDSRDFRLDYKKIEFKDIQSVNLYEKEGEDYQLRTSLSAPKATSAYYVAIKPSQSKELLLPVSAIEATEKDGQPVYKISLSLDQLVQGKEGQYQPNHVFYIPRDYNSDIGHLNEYRADYLAVQGASPERTIAYANTEKLLPFYNKEYIVHLGNQISASDKLYQTRLIDVVPMVDNRIVTDVYPDKSAINKLMLHYADQTVAYLPLAFKEDFKNNQIAEYSITGTSLLYTPESFISSYSSVVDAILPTLEAVELNSDSMRETLKIQAGDTNKLVDDLYLDRTFAEVKANLAQEVKKVLATNQGINTSEGAVQEAIAKKIKDNANAFMLGLSYLNRWYNINYGDINVKELSAYKLDFFGNQQVSTLDHIIALGNAGYDVLRASKTPETYRSHLAPTIRKATLFDYVEAYRQLFLPNKTNNEWLKENSKAYMVESFSNMDEARQIQEAAMGQKDNKYSIGIYDRITSDDWEYRNMLLPLLTLSEENMYVISNMSTLSFGGYERYKVGEFGTLEGEAYYQRMHEVVDQGATWQRDFLDFWYRMVNEEARDKLFKPILTYEGFYYPNKDGGQSWRTLRDKDASIQGFFGPVGRYYENNYSGAYATGKITNYVVNRVLDRFGSGTYTHEMTHNFDGSVFFEGYGRREGLLAEFFATGLFEAPSNQDHTGMGINSIFQEDVNSTKRYHAANPNERYRTLDDLKEYMHGMFDIVYLSEYLEGEALLSKDTETKKKWWRKFENVKHNDKDGNPTHASNRVRRLTDEEVSQLKVFNDLIDKDIANRRGIGDQDTFKRNSYYNVPLFSAIYSALSNDTGAPGDVTFKRTAFELLAAKGYREGFLPYVSNMYAGEAFAAGHRVWSSWFGRYVGLVSDQFIFDKILKNEYNSWADFKKAMYQERIQKAETLGIKPITIQYELGVPNSTKTVTISSLSQLREMVAAAVERDMTNIDRTTSHAPASWVNLLHSKVYNAYLRLTDDFRSSIFND</sequence>
<proteinExistence type="predicted"/>
<organism evidence="7 8">
    <name type="scientific">Streptococcus acidominimus</name>
    <dbReference type="NCBI Taxonomy" id="1326"/>
    <lineage>
        <taxon>Bacteria</taxon>
        <taxon>Bacillati</taxon>
        <taxon>Bacillota</taxon>
        <taxon>Bacilli</taxon>
        <taxon>Lactobacillales</taxon>
        <taxon>Streptococcaceae</taxon>
        <taxon>Streptococcus</taxon>
    </lineage>
</organism>
<dbReference type="GO" id="GO:0005576">
    <property type="term" value="C:extracellular region"/>
    <property type="evidence" value="ECO:0007669"/>
    <property type="project" value="InterPro"/>
</dbReference>
<comment type="caution">
    <text evidence="7">The sequence shown here is derived from an EMBL/GenBank/DDBJ whole genome shotgun (WGS) entry which is preliminary data.</text>
</comment>
<protein>
    <submittedName>
        <fullName evidence="7">YSIRK-type signal peptide-containing protein</fullName>
    </submittedName>
</protein>
<keyword evidence="5" id="KW-0472">Membrane</keyword>
<feature type="domain" description="G5" evidence="6">
    <location>
        <begin position="427"/>
        <end position="507"/>
    </location>
</feature>
<dbReference type="GO" id="GO:0008270">
    <property type="term" value="F:zinc ion binding"/>
    <property type="evidence" value="ECO:0007669"/>
    <property type="project" value="InterPro"/>
</dbReference>
<keyword evidence="5" id="KW-1133">Transmembrane helix</keyword>
<feature type="domain" description="G5" evidence="6">
    <location>
        <begin position="286"/>
        <end position="366"/>
    </location>
</feature>
<dbReference type="InterPro" id="IPR011098">
    <property type="entry name" value="G5_dom"/>
</dbReference>
<feature type="region of interest" description="Disordered" evidence="4">
    <location>
        <begin position="196"/>
        <end position="221"/>
    </location>
</feature>
<keyword evidence="1" id="KW-0645">Protease</keyword>
<accession>A0A4Y9FM39</accession>
<dbReference type="InterPro" id="IPR008006">
    <property type="entry name" value="Peptidase_M26_N_dom"/>
</dbReference>
<evidence type="ECO:0000256" key="2">
    <source>
        <dbReference type="ARBA" id="ARBA00022729"/>
    </source>
</evidence>
<dbReference type="GO" id="GO:0006508">
    <property type="term" value="P:proteolysis"/>
    <property type="evidence" value="ECO:0007669"/>
    <property type="project" value="UniProtKB-KW"/>
</dbReference>
<dbReference type="Gene3D" id="2.20.230.10">
    <property type="entry name" value="Resuscitation-promoting factor rpfb"/>
    <property type="match status" value="4"/>
</dbReference>
<dbReference type="Pfam" id="PF07501">
    <property type="entry name" value="G5"/>
    <property type="match status" value="4"/>
</dbReference>
<evidence type="ECO:0000259" key="6">
    <source>
        <dbReference type="PROSITE" id="PS51109"/>
    </source>
</evidence>
<keyword evidence="2" id="KW-0732">Signal</keyword>
<dbReference type="InterPro" id="IPR011505">
    <property type="entry name" value="Peptidase_M26_C_dom"/>
</dbReference>
<dbReference type="InterPro" id="IPR005877">
    <property type="entry name" value="YSIRK_signal_dom"/>
</dbReference>
<feature type="transmembrane region" description="Helical" evidence="5">
    <location>
        <begin position="107"/>
        <end position="126"/>
    </location>
</feature>
<feature type="region of interest" description="Disordered" evidence="4">
    <location>
        <begin position="386"/>
        <end position="409"/>
    </location>
</feature>
<evidence type="ECO:0000256" key="4">
    <source>
        <dbReference type="SAM" id="MobiDB-lite"/>
    </source>
</evidence>
<feature type="transmembrane region" description="Helical" evidence="5">
    <location>
        <begin position="133"/>
        <end position="154"/>
    </location>
</feature>
<dbReference type="Pfam" id="PF07580">
    <property type="entry name" value="Peptidase_M26_C"/>
    <property type="match status" value="1"/>
</dbReference>
<keyword evidence="5" id="KW-0812">Transmembrane</keyword>
<name>A0A4Y9FM39_STRAI</name>
<dbReference type="Pfam" id="PF05342">
    <property type="entry name" value="Peptidase_M26_N"/>
    <property type="match status" value="1"/>
</dbReference>
<feature type="compositionally biased region" description="Basic and acidic residues" evidence="4">
    <location>
        <begin position="196"/>
        <end position="215"/>
    </location>
</feature>
<reference evidence="7 8" key="1">
    <citation type="submission" date="2019-03" db="EMBL/GenBank/DDBJ databases">
        <title>Diversity of the mouse oral microbiome.</title>
        <authorList>
            <person name="Joseph S."/>
            <person name="Aduse-Opoku J."/>
            <person name="Curtis M."/>
            <person name="Wade W."/>
            <person name="Hashim A."/>
        </authorList>
    </citation>
    <scope>NUCLEOTIDE SEQUENCE [LARGE SCALE GENOMIC DNA]</scope>
    <source>
        <strain evidence="7 8">HT4</strain>
    </source>
</reference>
<dbReference type="GO" id="GO:0004222">
    <property type="term" value="F:metalloendopeptidase activity"/>
    <property type="evidence" value="ECO:0007669"/>
    <property type="project" value="InterPro"/>
</dbReference>
<dbReference type="NCBIfam" id="TIGR01168">
    <property type="entry name" value="YSIRK_signal"/>
    <property type="match status" value="1"/>
</dbReference>
<dbReference type="EMBL" id="SPQA01000033">
    <property type="protein sequence ID" value="TFU29902.1"/>
    <property type="molecule type" value="Genomic_DNA"/>
</dbReference>